<evidence type="ECO:0000259" key="2">
    <source>
        <dbReference type="Pfam" id="PF09664"/>
    </source>
</evidence>
<accession>A0ABR9P1J8</accession>
<dbReference type="RefSeq" id="WP_193120353.1">
    <property type="nucleotide sequence ID" value="NZ_JADBGI010000002.1"/>
</dbReference>
<comment type="caution">
    <text evidence="4">The sequence shown here is derived from an EMBL/GenBank/DDBJ whole genome shotgun (WGS) entry which is preliminary data.</text>
</comment>
<gene>
    <name evidence="4" type="ORF">IDM40_03145</name>
</gene>
<keyword evidence="5" id="KW-1185">Reference proteome</keyword>
<evidence type="ECO:0000256" key="1">
    <source>
        <dbReference type="SAM" id="MobiDB-lite"/>
    </source>
</evidence>
<protein>
    <submittedName>
        <fullName evidence="4">TIGR02679 family protein</fullName>
    </submittedName>
</protein>
<dbReference type="Proteomes" id="UP000806528">
    <property type="component" value="Unassembled WGS sequence"/>
</dbReference>
<feature type="domain" description="DUF2399" evidence="2">
    <location>
        <begin position="267"/>
        <end position="403"/>
    </location>
</feature>
<dbReference type="EMBL" id="JADBGI010000002">
    <property type="protein sequence ID" value="MBE2997707.1"/>
    <property type="molecule type" value="Genomic_DNA"/>
</dbReference>
<dbReference type="NCBIfam" id="TIGR02679">
    <property type="entry name" value="TIGR02679 family protein"/>
    <property type="match status" value="1"/>
</dbReference>
<evidence type="ECO:0000313" key="5">
    <source>
        <dbReference type="Proteomes" id="UP000806528"/>
    </source>
</evidence>
<feature type="region of interest" description="Disordered" evidence="1">
    <location>
        <begin position="163"/>
        <end position="183"/>
    </location>
</feature>
<reference evidence="4 5" key="1">
    <citation type="submission" date="2020-09" db="EMBL/GenBank/DDBJ databases">
        <title>Diversity and distribution of actinomycetes associated with coral in the coast of Hainan.</title>
        <authorList>
            <person name="Li F."/>
        </authorList>
    </citation>
    <scope>NUCLEOTIDE SEQUENCE [LARGE SCALE GENOMIC DNA]</scope>
    <source>
        <strain evidence="4 5">HNM0947</strain>
    </source>
</reference>
<dbReference type="InterPro" id="IPR013495">
    <property type="entry name" value="CHP02679"/>
</dbReference>
<sequence>MSADGVPGHLADDALLPLWRAVHDRLSSGRAVRSVTVQRLDDAAQEALADLLGWATYPGPRATVRLDRLDAALALSGTDARTVVETVVGPLTDRAAEQARVAGEREALWTWLGSHPVVTAQPALLGWVEQVRSEGVPSSGSRGLRERLDTALNVVASLPLPDGRPLPDLAAEATGDPHGLDQDRPLSRAVLRALSALRAEPAPENAQERRDLWGAFGVDCDAHSSNVLVLGLRPGGAGPLPSTLRTWAEAGRAVSVTLDQLDAEELVCRSPVVHVVENPSVLALAQRRLGTGCPPLVCVSGWPGNAAVALLQRLAACGSELRYHGDFDGEGLRIAAHVMVRTGARPWRMGTEDYLEAAERVHTAPPPGRLTPAPWDAGLDRAIASHGVAVHEERVAERLLLDLRAEAEAQRTARGAP</sequence>
<dbReference type="InterPro" id="IPR024465">
    <property type="entry name" value="DUF2399"/>
</dbReference>
<dbReference type="InterPro" id="IPR024466">
    <property type="entry name" value="CHP02679_N"/>
</dbReference>
<dbReference type="Pfam" id="PF09664">
    <property type="entry name" value="DUF2399"/>
    <property type="match status" value="1"/>
</dbReference>
<feature type="domain" description="Conserved hypothetical protein CHP02679 N terminus" evidence="3">
    <location>
        <begin position="34"/>
        <end position="234"/>
    </location>
</feature>
<evidence type="ECO:0000259" key="3">
    <source>
        <dbReference type="Pfam" id="PF11796"/>
    </source>
</evidence>
<dbReference type="Pfam" id="PF11796">
    <property type="entry name" value="DUF3323"/>
    <property type="match status" value="1"/>
</dbReference>
<organism evidence="4 5">
    <name type="scientific">Nocardiopsis coralli</name>
    <dbReference type="NCBI Taxonomy" id="2772213"/>
    <lineage>
        <taxon>Bacteria</taxon>
        <taxon>Bacillati</taxon>
        <taxon>Actinomycetota</taxon>
        <taxon>Actinomycetes</taxon>
        <taxon>Streptosporangiales</taxon>
        <taxon>Nocardiopsidaceae</taxon>
        <taxon>Nocardiopsis</taxon>
    </lineage>
</organism>
<proteinExistence type="predicted"/>
<name>A0ABR9P1J8_9ACTN</name>
<evidence type="ECO:0000313" key="4">
    <source>
        <dbReference type="EMBL" id="MBE2997707.1"/>
    </source>
</evidence>